<evidence type="ECO:0000259" key="4">
    <source>
        <dbReference type="PROSITE" id="PS51194"/>
    </source>
</evidence>
<dbReference type="SUPFAM" id="SSF52540">
    <property type="entry name" value="P-loop containing nucleoside triphosphate hydrolases"/>
    <property type="match status" value="1"/>
</dbReference>
<dbReference type="PROSITE" id="PS51194">
    <property type="entry name" value="HELICASE_CTER"/>
    <property type="match status" value="1"/>
</dbReference>
<accession>A0A6P7XEL7</accession>
<organism evidence="6 7">
    <name type="scientific">Microcaecilia unicolor</name>
    <dbReference type="NCBI Taxonomy" id="1415580"/>
    <lineage>
        <taxon>Eukaryota</taxon>
        <taxon>Metazoa</taxon>
        <taxon>Chordata</taxon>
        <taxon>Craniata</taxon>
        <taxon>Vertebrata</taxon>
        <taxon>Euteleostomi</taxon>
        <taxon>Amphibia</taxon>
        <taxon>Gymnophiona</taxon>
        <taxon>Siphonopidae</taxon>
        <taxon>Microcaecilia</taxon>
    </lineage>
</organism>
<evidence type="ECO:0000256" key="3">
    <source>
        <dbReference type="ARBA" id="ARBA00023010"/>
    </source>
</evidence>
<keyword evidence="2" id="KW-0813">Transport</keyword>
<name>A0A6P7XEL7_9AMPH</name>
<dbReference type="GO" id="GO:0005524">
    <property type="term" value="F:ATP binding"/>
    <property type="evidence" value="ECO:0007669"/>
    <property type="project" value="InterPro"/>
</dbReference>
<feature type="domain" description="Helicase C-terminal" evidence="4">
    <location>
        <begin position="82"/>
        <end position="255"/>
    </location>
</feature>
<dbReference type="AlphaFoldDB" id="A0A6P7XEL7"/>
<dbReference type="RefSeq" id="XP_030048634.1">
    <property type="nucleotide sequence ID" value="XM_030192774.1"/>
</dbReference>
<dbReference type="OrthoDB" id="27934at2759"/>
<sequence>MKHQLAISPLTNVTNFMSNFHFFQRYIKGAGIFGVSGTLGDEAEIEFLRKHFKASCFPIPTHRHTKRVELPALQVEGGRDAWIRAICNQVRERKSEKNWVKGQAVLVVCEDVRTADELQKKLLEYQAVPSSDKITMYTRSDEHNVEEKTFIPGDVVIATNLGGRGTDFKINKDVNESGGLCVILTHFPKNMRIEKQIFGRTSRKGNPGMVQMVLNYENLAPSYQDQPIEIMRQLRANYEKTRIADMEDDELLEVSMRQELFNFFCHLLNEFDANYAELEKLDIFTCSDRASRCSVFECFQSKMDFKPALNALKETWALWLTLHEKDIDNHMNLDQLKNNLSQVIQTRIQDVLEGKSNNFYDFIKLAMDRMYLHTTEKKKEFGALTYWEKAETVDPMYRAVSLYNRAYITVNLGKDGYIQKAIDLLNDTKKAIDSYISEQANMTVAGQLSCIAQFEPHCKEETNFTKQMQCRMNLFKSWIDYIDKSTEKLSELQKQKENAITKDVAVFSLSDDHNHITVEELNSLYDMGLSFVFEVEKKPRFCIDALICFILGALQILAGILVCAVSFGTATQFGMGLISEGVSDMIEGVRGMIEGAFSWAEWAVSKAINIGMSLVTAGFSVIKKAVTGTYRAIKGLVTGTKTFASVADDIIKSGKAVFTSVKSTVTSAVSSVSKESLQQSIKTLATSSTARNSFIQAAKFAGKEIVKQGVLTGLEEGLKAAFKAIFESSLRQTVSSAIIENTTVKKYLTKFIIVHSVPVSVLKSEEMSKFQIKDENKTPMKSLVVRMCQSAVEDVRNDFATVNTVMSHLQTVQPIVFTVMKEAKVPGSTLERLKFAAEFAKYTAEFVEMLNAIPTKDIIDRRVVPFIGSEIDASLSVAEYKEDARADIPDVQNVQKDLLNTVCEELSKEFIELFTRLLTGTVIKLEKRYL</sequence>
<dbReference type="InParanoid" id="A0A6P7XEL7"/>
<reference evidence="7" key="1">
    <citation type="submission" date="2025-08" db="UniProtKB">
        <authorList>
            <consortium name="RefSeq"/>
        </authorList>
    </citation>
    <scope>IDENTIFICATION</scope>
</reference>
<dbReference type="InterPro" id="IPR000185">
    <property type="entry name" value="SecA"/>
</dbReference>
<proteinExistence type="predicted"/>
<evidence type="ECO:0000313" key="7">
    <source>
        <dbReference type="RefSeq" id="XP_030048634.1"/>
    </source>
</evidence>
<keyword evidence="2" id="KW-0653">Protein transport</keyword>
<evidence type="ECO:0000256" key="1">
    <source>
        <dbReference type="ARBA" id="ARBA00022490"/>
    </source>
</evidence>
<protein>
    <submittedName>
        <fullName evidence="7">Uncharacterized protein LOC115462779</fullName>
    </submittedName>
</protein>
<feature type="domain" description="SecA family profile" evidence="5">
    <location>
        <begin position="1"/>
        <end position="243"/>
    </location>
</feature>
<dbReference type="Pfam" id="PF00271">
    <property type="entry name" value="Helicase_C"/>
    <property type="match status" value="1"/>
</dbReference>
<dbReference type="GO" id="GO:0006605">
    <property type="term" value="P:protein targeting"/>
    <property type="evidence" value="ECO:0007669"/>
    <property type="project" value="InterPro"/>
</dbReference>
<dbReference type="InterPro" id="IPR027417">
    <property type="entry name" value="P-loop_NTPase"/>
</dbReference>
<keyword evidence="1" id="KW-0963">Cytoplasm</keyword>
<evidence type="ECO:0000313" key="6">
    <source>
        <dbReference type="Proteomes" id="UP000515156"/>
    </source>
</evidence>
<dbReference type="GeneID" id="115462779"/>
<evidence type="ECO:0000259" key="5">
    <source>
        <dbReference type="PROSITE" id="PS51196"/>
    </source>
</evidence>
<keyword evidence="6" id="KW-1185">Reference proteome</keyword>
<dbReference type="InterPro" id="IPR014018">
    <property type="entry name" value="SecA_motor_DEAD"/>
</dbReference>
<dbReference type="PANTHER" id="PTHR30612">
    <property type="entry name" value="SECA INNER MEMBRANE COMPONENT OF SEC PROTEIN SECRETION SYSTEM"/>
    <property type="match status" value="1"/>
</dbReference>
<dbReference type="InterPro" id="IPR001650">
    <property type="entry name" value="Helicase_C-like"/>
</dbReference>
<dbReference type="Gene3D" id="3.40.50.300">
    <property type="entry name" value="P-loop containing nucleotide triphosphate hydrolases"/>
    <property type="match status" value="1"/>
</dbReference>
<dbReference type="PANTHER" id="PTHR30612:SF0">
    <property type="entry name" value="CHLOROPLAST PROTEIN-TRANSPORTING ATPASE"/>
    <property type="match status" value="1"/>
</dbReference>
<dbReference type="Proteomes" id="UP000515156">
    <property type="component" value="Chromosome 2"/>
</dbReference>
<keyword evidence="3" id="KW-0811">Translocation</keyword>
<gene>
    <name evidence="7" type="primary">LOC115462779</name>
</gene>
<dbReference type="KEGG" id="muo:115462779"/>
<dbReference type="GO" id="GO:0006886">
    <property type="term" value="P:intracellular protein transport"/>
    <property type="evidence" value="ECO:0007669"/>
    <property type="project" value="InterPro"/>
</dbReference>
<evidence type="ECO:0000256" key="2">
    <source>
        <dbReference type="ARBA" id="ARBA00022927"/>
    </source>
</evidence>
<dbReference type="PROSITE" id="PS51196">
    <property type="entry name" value="SECA_MOTOR_DEAD"/>
    <property type="match status" value="1"/>
</dbReference>